<name>A0ACB0Z7L3_MELEN</name>
<evidence type="ECO:0000313" key="2">
    <source>
        <dbReference type="Proteomes" id="UP001497535"/>
    </source>
</evidence>
<keyword evidence="2" id="KW-1185">Reference proteome</keyword>
<dbReference type="Proteomes" id="UP001497535">
    <property type="component" value="Unassembled WGS sequence"/>
</dbReference>
<accession>A0ACB0Z7L3</accession>
<proteinExistence type="predicted"/>
<reference evidence="1" key="1">
    <citation type="submission" date="2023-11" db="EMBL/GenBank/DDBJ databases">
        <authorList>
            <person name="Poullet M."/>
        </authorList>
    </citation>
    <scope>NUCLEOTIDE SEQUENCE</scope>
    <source>
        <strain evidence="1">E1834</strain>
    </source>
</reference>
<comment type="caution">
    <text evidence="1">The sequence shown here is derived from an EMBL/GenBank/DDBJ whole genome shotgun (WGS) entry which is preliminary data.</text>
</comment>
<organism evidence="1 2">
    <name type="scientific">Meloidogyne enterolobii</name>
    <name type="common">Root-knot nematode worm</name>
    <name type="synonym">Meloidogyne mayaguensis</name>
    <dbReference type="NCBI Taxonomy" id="390850"/>
    <lineage>
        <taxon>Eukaryota</taxon>
        <taxon>Metazoa</taxon>
        <taxon>Ecdysozoa</taxon>
        <taxon>Nematoda</taxon>
        <taxon>Chromadorea</taxon>
        <taxon>Rhabditida</taxon>
        <taxon>Tylenchina</taxon>
        <taxon>Tylenchomorpha</taxon>
        <taxon>Tylenchoidea</taxon>
        <taxon>Meloidogynidae</taxon>
        <taxon>Meloidogyninae</taxon>
        <taxon>Meloidogyne</taxon>
    </lineage>
</organism>
<sequence>MKKEINKEDLNNFGEEKEKLEEGKINEDKTVNVENEDRKNSSQQSPLPSPSNKNIETTKIIVEQADSISFEEKNNLLLESPPIPSPFLRSPSPSPALLSSSSPFSFSSQNLSDNSSQMSFIIREKLHEFAKDLRRRTSAVREELCREPTPTDEQAEEDEDEDKDEKRRKSGERRPDQASLMSLIGLHQEVESDEIVDVPSRLLPSNIDPFSKLYVSWLSFVLIAFLYNSFTRSNLRYWLFGDYICDLIYLVDLTLIKSRLTFMRDGINVKSPPEMLHHYLTSGVFKLDLFSLLPLDILYIWTGPICAWRIFRLLKLPSFWEFFELLDSSFSNPYAIRIAKTFCYMIYIIHCNSCVYYVLSAWQGFGQIPYNYKGKWYLNKWVYNNEGNAYIRCFYFTAAVATSTGNNPAPTNVIEYIYMTFSWMMGVFVFALLLGQIRDIVSNANKNNEEFRTTMDRALSECKRLGLPEHLTARVRAWFLYTWEQQRTLEEKRLVEKLPLKLQTDLALSVHYNTLSKVKLFQDADRAFMRDLVLRLRPVIFLPGDIICRKGDVGKEMYIVNNGILEVVGGENNEIVFATLTEGSVFGEIRLINKYQILIKSDGEKILIRKINKKLINAGKFFSLEKVIPKWKRSSLLGIQSC</sequence>
<dbReference type="EMBL" id="CAVMJV010000026">
    <property type="protein sequence ID" value="CAK5074437.1"/>
    <property type="molecule type" value="Genomic_DNA"/>
</dbReference>
<evidence type="ECO:0000313" key="1">
    <source>
        <dbReference type="EMBL" id="CAK5074437.1"/>
    </source>
</evidence>
<protein>
    <submittedName>
        <fullName evidence="1">Uncharacterized protein</fullName>
    </submittedName>
</protein>
<gene>
    <name evidence="1" type="ORF">MENTE1834_LOCUS21188</name>
</gene>